<reference evidence="1 2" key="1">
    <citation type="journal article" date="2013" name="Mar. Genomics">
        <title>Expression of sulfatases in Rhodopirellula baltica and the diversity of sulfatases in the genus Rhodopirellula.</title>
        <authorList>
            <person name="Wegner C.E."/>
            <person name="Richter-Heitmann T."/>
            <person name="Klindworth A."/>
            <person name="Klockow C."/>
            <person name="Richter M."/>
            <person name="Achstetter T."/>
            <person name="Glockner F.O."/>
            <person name="Harder J."/>
        </authorList>
    </citation>
    <scope>NUCLEOTIDE SEQUENCE [LARGE SCALE GENOMIC DNA]</scope>
    <source>
        <strain evidence="1 2">SWK14</strain>
    </source>
</reference>
<dbReference type="EMBL" id="AMWG01000043">
    <property type="protein sequence ID" value="ELP33966.1"/>
    <property type="molecule type" value="Genomic_DNA"/>
</dbReference>
<accession>L7CLQ1</accession>
<comment type="caution">
    <text evidence="1">The sequence shown here is derived from an EMBL/GenBank/DDBJ whole genome shotgun (WGS) entry which is preliminary data.</text>
</comment>
<organism evidence="1 2">
    <name type="scientific">Rhodopirellula baltica SWK14</name>
    <dbReference type="NCBI Taxonomy" id="993516"/>
    <lineage>
        <taxon>Bacteria</taxon>
        <taxon>Pseudomonadati</taxon>
        <taxon>Planctomycetota</taxon>
        <taxon>Planctomycetia</taxon>
        <taxon>Pirellulales</taxon>
        <taxon>Pirellulaceae</taxon>
        <taxon>Rhodopirellula</taxon>
    </lineage>
</organism>
<dbReference type="Proteomes" id="UP000010959">
    <property type="component" value="Unassembled WGS sequence"/>
</dbReference>
<evidence type="ECO:0000313" key="1">
    <source>
        <dbReference type="EMBL" id="ELP33966.1"/>
    </source>
</evidence>
<dbReference type="AlphaFoldDB" id="L7CLQ1"/>
<sequence length="77" mass="8729">MLQNPEDDPSSYSEISGMFPARNRFASLAKVSYRMYVLTAFVLQRVWGWQPTPFSVKLLPMNVFLSRSVTPRAGETG</sequence>
<gene>
    <name evidence="1" type="ORF">RBSWK_02102</name>
</gene>
<proteinExistence type="predicted"/>
<protein>
    <submittedName>
        <fullName evidence="1">Uncharacterized protein</fullName>
    </submittedName>
</protein>
<name>L7CLQ1_RHOBT</name>
<dbReference type="PATRIC" id="fig|993516.3.peg.2245"/>
<evidence type="ECO:0000313" key="2">
    <source>
        <dbReference type="Proteomes" id="UP000010959"/>
    </source>
</evidence>